<feature type="transmembrane region" description="Helical" evidence="5">
    <location>
        <begin position="427"/>
        <end position="450"/>
    </location>
</feature>
<feature type="transmembrane region" description="Helical" evidence="5">
    <location>
        <begin position="177"/>
        <end position="198"/>
    </location>
</feature>
<dbReference type="PANTHER" id="PTHR24064">
    <property type="entry name" value="SOLUTE CARRIER FAMILY 22 MEMBER"/>
    <property type="match status" value="1"/>
</dbReference>
<keyword evidence="2 5" id="KW-0812">Transmembrane</keyword>
<feature type="domain" description="Major facilitator superfamily (MFS) profile" evidence="6">
    <location>
        <begin position="91"/>
        <end position="516"/>
    </location>
</feature>
<evidence type="ECO:0000259" key="6">
    <source>
        <dbReference type="PROSITE" id="PS50850"/>
    </source>
</evidence>
<keyword evidence="4 5" id="KW-0472">Membrane</keyword>
<comment type="caution">
    <text evidence="7">The sequence shown here is derived from an EMBL/GenBank/DDBJ whole genome shotgun (WGS) entry which is preliminary data.</text>
</comment>
<dbReference type="InterPro" id="IPR005828">
    <property type="entry name" value="MFS_sugar_transport-like"/>
</dbReference>
<evidence type="ECO:0000313" key="8">
    <source>
        <dbReference type="Proteomes" id="UP000807504"/>
    </source>
</evidence>
<protein>
    <submittedName>
        <fullName evidence="7">Organic cation transporter-like protein like</fullName>
    </submittedName>
</protein>
<reference evidence="7" key="2">
    <citation type="submission" date="2020-06" db="EMBL/GenBank/DDBJ databases">
        <authorList>
            <person name="Sheffer M."/>
        </authorList>
    </citation>
    <scope>NUCLEOTIDE SEQUENCE</scope>
</reference>
<dbReference type="Gene3D" id="1.20.1250.20">
    <property type="entry name" value="MFS general substrate transporter like domains"/>
    <property type="match status" value="1"/>
</dbReference>
<evidence type="ECO:0000256" key="1">
    <source>
        <dbReference type="ARBA" id="ARBA00004141"/>
    </source>
</evidence>
<reference evidence="7" key="1">
    <citation type="journal article" date="2020" name="bioRxiv">
        <title>Chromosome-level reference genome of the European wasp spider Argiope bruennichi: a resource for studies on range expansion and evolutionary adaptation.</title>
        <authorList>
            <person name="Sheffer M.M."/>
            <person name="Hoppe A."/>
            <person name="Krehenwinkel H."/>
            <person name="Uhl G."/>
            <person name="Kuss A.W."/>
            <person name="Jensen L."/>
            <person name="Jensen C."/>
            <person name="Gillespie R.G."/>
            <person name="Hoff K.J."/>
            <person name="Prost S."/>
        </authorList>
    </citation>
    <scope>NUCLEOTIDE SEQUENCE</scope>
</reference>
<dbReference type="CDD" id="cd17317">
    <property type="entry name" value="MFS_SLC22"/>
    <property type="match status" value="1"/>
</dbReference>
<evidence type="ECO:0000256" key="4">
    <source>
        <dbReference type="ARBA" id="ARBA00023136"/>
    </source>
</evidence>
<feature type="transmembrane region" description="Helical" evidence="5">
    <location>
        <begin position="257"/>
        <end position="278"/>
    </location>
</feature>
<dbReference type="PROSITE" id="PS50850">
    <property type="entry name" value="MFS"/>
    <property type="match status" value="1"/>
</dbReference>
<evidence type="ECO:0000256" key="5">
    <source>
        <dbReference type="SAM" id="Phobius"/>
    </source>
</evidence>
<keyword evidence="8" id="KW-1185">Reference proteome</keyword>
<accession>A0A8T0ESE1</accession>
<dbReference type="AlphaFoldDB" id="A0A8T0ESE1"/>
<feature type="transmembrane region" description="Helical" evidence="5">
    <location>
        <begin position="402"/>
        <end position="421"/>
    </location>
</feature>
<dbReference type="GO" id="GO:0016020">
    <property type="term" value="C:membrane"/>
    <property type="evidence" value="ECO:0007669"/>
    <property type="project" value="UniProtKB-SubCell"/>
</dbReference>
<comment type="subcellular location">
    <subcellularLocation>
        <location evidence="1">Membrane</location>
        <topology evidence="1">Multi-pass membrane protein</topology>
    </subcellularLocation>
</comment>
<dbReference type="SUPFAM" id="SSF103473">
    <property type="entry name" value="MFS general substrate transporter"/>
    <property type="match status" value="1"/>
</dbReference>
<feature type="transmembrane region" description="Helical" evidence="5">
    <location>
        <begin position="374"/>
        <end position="395"/>
    </location>
</feature>
<keyword evidence="3 5" id="KW-1133">Transmembrane helix</keyword>
<evidence type="ECO:0000256" key="3">
    <source>
        <dbReference type="ARBA" id="ARBA00022989"/>
    </source>
</evidence>
<dbReference type="GO" id="GO:0022857">
    <property type="term" value="F:transmembrane transporter activity"/>
    <property type="evidence" value="ECO:0007669"/>
    <property type="project" value="InterPro"/>
</dbReference>
<feature type="transmembrane region" description="Helical" evidence="5">
    <location>
        <begin position="343"/>
        <end position="362"/>
    </location>
</feature>
<dbReference type="Proteomes" id="UP000807504">
    <property type="component" value="Unassembled WGS sequence"/>
</dbReference>
<dbReference type="InterPro" id="IPR036259">
    <property type="entry name" value="MFS_trans_sf"/>
</dbReference>
<gene>
    <name evidence="7" type="ORF">HNY73_015529</name>
</gene>
<feature type="transmembrane region" description="Helical" evidence="5">
    <location>
        <begin position="204"/>
        <end position="225"/>
    </location>
</feature>
<dbReference type="InterPro" id="IPR020846">
    <property type="entry name" value="MFS_dom"/>
</dbReference>
<feature type="transmembrane region" description="Helical" evidence="5">
    <location>
        <begin position="494"/>
        <end position="511"/>
    </location>
</feature>
<feature type="transmembrane region" description="Helical" evidence="5">
    <location>
        <begin position="142"/>
        <end position="165"/>
    </location>
</feature>
<sequence>MTMAEDSKENSERDTEQKDLMELVNGNGPWQWMIFAMIFVVSIPDGSTNMSMTFFAPNLDYWCARPQGINLSVQEWKEVGLPPDDSKCSRYRFVNISHSSLAQLENNRFSNETTVCNSWEFDDSFYTSTIVSQWNLVCDREWLVSVSKSTFIIGYIFSSSIFAYLADRFGRKPIAMLCNVLAIISGICTIFSTSFLMFAIARAFAGIGVTGTANITFILLLEIITPEHRSPYFMGIGLAWVVGALHLPLIAWLLRDWIWMETVILIPSVLFLFCWWWFPESPHWLAHGKRDQALKVLSKAAKMNGVDVSDAKLEEILLKTEKSYEDETPGVSVMQLFHPELRLRTLAMWFIWSATAFVYYGITYNTNELAGNPFVNFTLYNLTEVPATILSFIVIQYKGRRWPLSISLIITALCSFLVYLIPADPWWIRTSVSLLGICSISGTFGIIGLFTAEIFPTLLRNIGVGSASTVARFAASMAPFVRELERATHPVVPQILYGVVCIISAGLSLLLPETMNCSIPDTIKEAAKISSLTLLANLDAKDS</sequence>
<organism evidence="7 8">
    <name type="scientific">Argiope bruennichi</name>
    <name type="common">Wasp spider</name>
    <name type="synonym">Aranea bruennichi</name>
    <dbReference type="NCBI Taxonomy" id="94029"/>
    <lineage>
        <taxon>Eukaryota</taxon>
        <taxon>Metazoa</taxon>
        <taxon>Ecdysozoa</taxon>
        <taxon>Arthropoda</taxon>
        <taxon>Chelicerata</taxon>
        <taxon>Arachnida</taxon>
        <taxon>Araneae</taxon>
        <taxon>Araneomorphae</taxon>
        <taxon>Entelegynae</taxon>
        <taxon>Araneoidea</taxon>
        <taxon>Araneidae</taxon>
        <taxon>Argiope</taxon>
    </lineage>
</organism>
<evidence type="ECO:0000313" key="7">
    <source>
        <dbReference type="EMBL" id="KAF8778843.1"/>
    </source>
</evidence>
<evidence type="ECO:0000256" key="2">
    <source>
        <dbReference type="ARBA" id="ARBA00022692"/>
    </source>
</evidence>
<dbReference type="Pfam" id="PF00083">
    <property type="entry name" value="Sugar_tr"/>
    <property type="match status" value="1"/>
</dbReference>
<proteinExistence type="predicted"/>
<name>A0A8T0ESE1_ARGBR</name>
<feature type="transmembrane region" description="Helical" evidence="5">
    <location>
        <begin position="232"/>
        <end position="251"/>
    </location>
</feature>
<dbReference type="EMBL" id="JABXBU010002072">
    <property type="protein sequence ID" value="KAF8778843.1"/>
    <property type="molecule type" value="Genomic_DNA"/>
</dbReference>